<protein>
    <submittedName>
        <fullName evidence="4">Uncharacterized protein</fullName>
    </submittedName>
</protein>
<keyword evidence="5" id="KW-1185">Reference proteome</keyword>
<dbReference type="InterPro" id="IPR058788">
    <property type="entry name" value="ApnL_N"/>
</dbReference>
<name>I4Z1F2_9HYPH</name>
<dbReference type="AlphaFoldDB" id="I4Z1F2"/>
<dbReference type="InterPro" id="IPR058789">
    <property type="entry name" value="ApnL_C"/>
</dbReference>
<dbReference type="Proteomes" id="UP000003947">
    <property type="component" value="Unassembled WGS sequence"/>
</dbReference>
<sequence>MDRNLLRTYFGTEQSSVAVRLLTAGRLAAELVEGNLRTISYDGLEVLRAISYVVRDKDWGTYSPVIDELVVRESDNEFTVTYRAACRGSADQNLTYRAAIHGTEAGVTFDVVAEPETDFLTNRCGFCILHPIVDLAGTPVTVEHTDGEREQSVLPDLIEPWQPFKDMRAISHQVDPGLIAGCRMEGGVWEMEDQRNWSDASYKTYVRPLALPWPYVMPRAVPDRQTITLSIEDLRQQRPAASSPPRQEAVEIFLEPASGVAPKIGLVIAPEEIDATLAHIERLQQAGPQVLLCHFDPTAGHGRDAMMGFAKVAAAYPAEMVLECVVPCHEPHEGELERVAELVRGAGLSLSAIAVSPSMDRQSTPPGSTWPECPPLEEVYASAQKAFPDIRLGGGMFSYFTELNRKRVPVESLGFVTHCTCPIVHAADDLSVMQSLEALPFITRSARAFIGDMPYWIGPSTIGMRQNPYGSRTMDNPNNERIAMASWDPRQDGLFAAAWTIGYAVRIIEAKLEVLTIGALTGPFGLLRDGPRTGQVRPVFHAASGLSSLAGKELAGCRSSRPSDILAIGVIDEQGRPTIWAANVTDRKQRVRIVSENSLWKMTTLDQHSVESGSLGSLGTTMNVRNGAIEMEPFAIARLQAS</sequence>
<dbReference type="EMBL" id="JH660640">
    <property type="protein sequence ID" value="EIM30044.1"/>
    <property type="molecule type" value="Genomic_DNA"/>
</dbReference>
<feature type="domain" description="D-apionate lactonase N-terminal" evidence="1">
    <location>
        <begin position="9"/>
        <end position="232"/>
    </location>
</feature>
<proteinExistence type="predicted"/>
<dbReference type="RefSeq" id="WP_009490247.1">
    <property type="nucleotide sequence ID" value="NZ_CP141050.1"/>
</dbReference>
<organism evidence="4 5">
    <name type="scientific">Microvirga lotononidis</name>
    <dbReference type="NCBI Taxonomy" id="864069"/>
    <lineage>
        <taxon>Bacteria</taxon>
        <taxon>Pseudomonadati</taxon>
        <taxon>Pseudomonadota</taxon>
        <taxon>Alphaproteobacteria</taxon>
        <taxon>Hyphomicrobiales</taxon>
        <taxon>Methylobacteriaceae</taxon>
        <taxon>Microvirga</taxon>
    </lineage>
</organism>
<dbReference type="PATRIC" id="fig|864069.3.peg.1512"/>
<evidence type="ECO:0000313" key="4">
    <source>
        <dbReference type="EMBL" id="EIM30044.1"/>
    </source>
</evidence>
<accession>I4Z1F2</accession>
<gene>
    <name evidence="4" type="ORF">MicloDRAFT_00013650</name>
</gene>
<evidence type="ECO:0000313" key="5">
    <source>
        <dbReference type="Proteomes" id="UP000003947"/>
    </source>
</evidence>
<evidence type="ECO:0000259" key="1">
    <source>
        <dbReference type="Pfam" id="PF25837"/>
    </source>
</evidence>
<reference evidence="4 5" key="1">
    <citation type="submission" date="2012-02" db="EMBL/GenBank/DDBJ databases">
        <title>Improved High-Quality Draft sequence of Microvirga sp. WSM3557.</title>
        <authorList>
            <consortium name="US DOE Joint Genome Institute"/>
            <person name="Lucas S."/>
            <person name="Han J."/>
            <person name="Lapidus A."/>
            <person name="Cheng J.-F."/>
            <person name="Goodwin L."/>
            <person name="Pitluck S."/>
            <person name="Peters L."/>
            <person name="Zhang X."/>
            <person name="Detter J.C."/>
            <person name="Han C."/>
            <person name="Tapia R."/>
            <person name="Land M."/>
            <person name="Hauser L."/>
            <person name="Kyrpides N."/>
            <person name="Ivanova N."/>
            <person name="Pagani I."/>
            <person name="Brau L."/>
            <person name="Yates R."/>
            <person name="O'Hara G."/>
            <person name="Rui T."/>
            <person name="Howieson J."/>
            <person name="Reeve W."/>
            <person name="Woyke T."/>
        </authorList>
    </citation>
    <scope>NUCLEOTIDE SEQUENCE [LARGE SCALE GENOMIC DNA]</scope>
    <source>
        <strain evidence="4 5">WSM3557</strain>
    </source>
</reference>
<dbReference type="HOGENOM" id="CLU_030797_0_0_5"/>
<dbReference type="OrthoDB" id="931854at2"/>
<feature type="domain" description="D-apionate lactonase TIM barrel" evidence="2">
    <location>
        <begin position="264"/>
        <end position="551"/>
    </location>
</feature>
<dbReference type="Pfam" id="PF25837">
    <property type="entry name" value="Apionate_lact_N"/>
    <property type="match status" value="1"/>
</dbReference>
<dbReference type="Pfam" id="PF25839">
    <property type="entry name" value="Apionate_lact_C"/>
    <property type="match status" value="1"/>
</dbReference>
<evidence type="ECO:0000259" key="2">
    <source>
        <dbReference type="Pfam" id="PF25838"/>
    </source>
</evidence>
<dbReference type="InterPro" id="IPR058787">
    <property type="entry name" value="ApnL_M"/>
</dbReference>
<dbReference type="STRING" id="864069.MicloDRAFT_00013650"/>
<evidence type="ECO:0000259" key="3">
    <source>
        <dbReference type="Pfam" id="PF25839"/>
    </source>
</evidence>
<dbReference type="eggNOG" id="ENOG502Z7Y3">
    <property type="taxonomic scope" value="Bacteria"/>
</dbReference>
<dbReference type="Pfam" id="PF25838">
    <property type="entry name" value="Apionate_lact_M"/>
    <property type="match status" value="1"/>
</dbReference>
<feature type="domain" description="D-apionate lactonase C-terminal" evidence="3">
    <location>
        <begin position="562"/>
        <end position="639"/>
    </location>
</feature>